<comment type="caution">
    <text evidence="1">The sequence shown here is derived from an EMBL/GenBank/DDBJ whole genome shotgun (WGS) entry which is preliminary data.</text>
</comment>
<sequence>MYYIPLSDQIAKIYFIFQRDNPPYVYFSLQNKLRWVYNSYMLKIVLIPNNILLKPVEPVVKIDSKIKKLVYDMEEALISQIDPQGVG</sequence>
<dbReference type="Proteomes" id="UP000229401">
    <property type="component" value="Unassembled WGS sequence"/>
</dbReference>
<protein>
    <submittedName>
        <fullName evidence="1">Uncharacterized protein</fullName>
    </submittedName>
</protein>
<reference evidence="2" key="1">
    <citation type="submission" date="2017-09" db="EMBL/GenBank/DDBJ databases">
        <title>Depth-based differentiation of microbial function through sediment-hosted aquifers and enrichment of novel symbionts in the deep terrestrial subsurface.</title>
        <authorList>
            <person name="Probst A.J."/>
            <person name="Ladd B."/>
            <person name="Jarett J.K."/>
            <person name="Geller-Mcgrath D.E."/>
            <person name="Sieber C.M.K."/>
            <person name="Emerson J.B."/>
            <person name="Anantharaman K."/>
            <person name="Thomas B.C."/>
            <person name="Malmstrom R."/>
            <person name="Stieglmeier M."/>
            <person name="Klingl A."/>
            <person name="Woyke T."/>
            <person name="Ryan C.M."/>
            <person name="Banfield J.F."/>
        </authorList>
    </citation>
    <scope>NUCLEOTIDE SEQUENCE [LARGE SCALE GENOMIC DNA]</scope>
</reference>
<feature type="non-terminal residue" evidence="1">
    <location>
        <position position="87"/>
    </location>
</feature>
<evidence type="ECO:0000313" key="1">
    <source>
        <dbReference type="EMBL" id="PIY72438.1"/>
    </source>
</evidence>
<proteinExistence type="predicted"/>
<dbReference type="EMBL" id="PFLI01000034">
    <property type="protein sequence ID" value="PIY72438.1"/>
    <property type="molecule type" value="Genomic_DNA"/>
</dbReference>
<dbReference type="AlphaFoldDB" id="A0A2M7QK95"/>
<name>A0A2M7QK95_9BACT</name>
<gene>
    <name evidence="1" type="ORF">COY87_00995</name>
</gene>
<dbReference type="Gene3D" id="3.90.45.10">
    <property type="entry name" value="Peptide deformylase"/>
    <property type="match status" value="1"/>
</dbReference>
<evidence type="ECO:0000313" key="2">
    <source>
        <dbReference type="Proteomes" id="UP000229401"/>
    </source>
</evidence>
<organism evidence="1 2">
    <name type="scientific">Candidatus Roizmanbacteria bacterium CG_4_10_14_0_8_um_filter_33_9</name>
    <dbReference type="NCBI Taxonomy" id="1974826"/>
    <lineage>
        <taxon>Bacteria</taxon>
        <taxon>Candidatus Roizmaniibacteriota</taxon>
    </lineage>
</organism>
<dbReference type="InterPro" id="IPR036821">
    <property type="entry name" value="Peptide_deformylase_sf"/>
</dbReference>
<accession>A0A2M7QK95</accession>
<dbReference type="SUPFAM" id="SSF56420">
    <property type="entry name" value="Peptide deformylase"/>
    <property type="match status" value="1"/>
</dbReference>